<keyword evidence="4" id="KW-1185">Reference proteome</keyword>
<dbReference type="AlphaFoldDB" id="A0A161I9T6"/>
<dbReference type="GO" id="GO:0008476">
    <property type="term" value="F:protein-tyrosine sulfotransferase activity"/>
    <property type="evidence" value="ECO:0007669"/>
    <property type="project" value="InterPro"/>
</dbReference>
<dbReference type="STRING" id="1648404.CP97_14656"/>
<dbReference type="SUPFAM" id="SSF48452">
    <property type="entry name" value="TPR-like"/>
    <property type="match status" value="1"/>
</dbReference>
<dbReference type="Proteomes" id="UP000059113">
    <property type="component" value="Chromosome"/>
</dbReference>
<dbReference type="PANTHER" id="PTHR12788:SF10">
    <property type="entry name" value="PROTEIN-TYROSINE SULFOTRANSFERASE"/>
    <property type="match status" value="1"/>
</dbReference>
<organism evidence="3 4">
    <name type="scientific">Aurantiacibacter atlanticus</name>
    <dbReference type="NCBI Taxonomy" id="1648404"/>
    <lineage>
        <taxon>Bacteria</taxon>
        <taxon>Pseudomonadati</taxon>
        <taxon>Pseudomonadota</taxon>
        <taxon>Alphaproteobacteria</taxon>
        <taxon>Sphingomonadales</taxon>
        <taxon>Erythrobacteraceae</taxon>
        <taxon>Aurantiacibacter</taxon>
    </lineage>
</organism>
<dbReference type="InterPro" id="IPR011990">
    <property type="entry name" value="TPR-like_helical_dom_sf"/>
</dbReference>
<evidence type="ECO:0000313" key="4">
    <source>
        <dbReference type="Proteomes" id="UP000059113"/>
    </source>
</evidence>
<gene>
    <name evidence="3" type="ORF">CP97_14656</name>
</gene>
<dbReference type="SMART" id="SM00028">
    <property type="entry name" value="TPR"/>
    <property type="match status" value="5"/>
</dbReference>
<dbReference type="Pfam" id="PF13432">
    <property type="entry name" value="TPR_16"/>
    <property type="match status" value="3"/>
</dbReference>
<dbReference type="EMBL" id="CP011310">
    <property type="protein sequence ID" value="ANC50342.1"/>
    <property type="molecule type" value="Genomic_DNA"/>
</dbReference>
<dbReference type="SUPFAM" id="SSF52540">
    <property type="entry name" value="P-loop containing nucleoside triphosphate hydrolases"/>
    <property type="match status" value="1"/>
</dbReference>
<dbReference type="Pfam" id="PF13469">
    <property type="entry name" value="Sulfotransfer_3"/>
    <property type="match status" value="1"/>
</dbReference>
<dbReference type="KEGG" id="ery:CP97_14656"/>
<evidence type="ECO:0000256" key="1">
    <source>
        <dbReference type="ARBA" id="ARBA00022679"/>
    </source>
</evidence>
<dbReference type="Gene3D" id="3.40.50.300">
    <property type="entry name" value="P-loop containing nucleotide triphosphate hydrolases"/>
    <property type="match status" value="1"/>
</dbReference>
<feature type="repeat" description="TPR" evidence="2">
    <location>
        <begin position="243"/>
        <end position="276"/>
    </location>
</feature>
<dbReference type="PANTHER" id="PTHR12788">
    <property type="entry name" value="PROTEIN-TYROSINE SULFOTRANSFERASE 2"/>
    <property type="match status" value="1"/>
</dbReference>
<dbReference type="InterPro" id="IPR019734">
    <property type="entry name" value="TPR_rpt"/>
</dbReference>
<sequence>MTSGADPLDQAISAVRRGDMAQARTIAETAIDGGTGDTAALHGFMGMVCARSGDLAAATQHLAKAHALRLQDITIACNLIALLMDQKRDEDALKVASADLMNADTSLRIARYRAFLAQKLEDFGAATGAYERVIQKHPDDFECWNNLGNARAGFGDHAGAVDALRRAIKIDPGAAPARLNLAAALQSLDLLQEAEDELVRAIADFPGDPRLPYELYVLRKKQMKQEDALAALLQASQCDPQDADIQLKLGIEYGVLRRTDEAEAAYRQAIRLDPTDFDAYLGLAIQYEHTNREDEFTPLIELARQNGIADNKLAFIEALELRRARKFEHSLARLDNIPEDLEPVRTAHIRATLLDRLRRTDDAFSAFVHVNEMMQDSPTRPLERASELRAKLAEELAMLTPRWRNTLPAIAIDDDRPDPVFLLGFPRSGTTLLDTILMGHAETAVMEEQPPLNTVEEELGGLQALPDLDAREIARARDHYFAEVAKIQPLATGQLLIDKSPLFLYRLPLICRLFPNAKIILALRHPCDVVLSCFMSNFRLNSAMSNFLRLEDAAAFYDLCFRHWRQSRALFPADIHTFTYECLVEDAEKELRPLINWLGIDWSDTLLDHSATARSRGLIATASYSQVTEPIYRRASGRWKRYAHHLAPVLPVLEPWIRQFGYWAHDSSDPSSVSNTAW</sequence>
<dbReference type="InterPro" id="IPR027417">
    <property type="entry name" value="P-loop_NTPase"/>
</dbReference>
<evidence type="ECO:0000256" key="2">
    <source>
        <dbReference type="PROSITE-ProRule" id="PRU00339"/>
    </source>
</evidence>
<protein>
    <submittedName>
        <fullName evidence="3">Uncharacterized protein</fullName>
    </submittedName>
</protein>
<feature type="repeat" description="TPR" evidence="2">
    <location>
        <begin position="141"/>
        <end position="174"/>
    </location>
</feature>
<keyword evidence="2" id="KW-0802">TPR repeat</keyword>
<accession>A0A161I9T6</accession>
<proteinExistence type="predicted"/>
<dbReference type="InterPro" id="IPR026634">
    <property type="entry name" value="TPST-like"/>
</dbReference>
<reference evidence="3 4" key="1">
    <citation type="journal article" date="2015" name="Int. J. Syst. Evol. Microbiol.">
        <title>Erythrobacter atlanticus sp. nov., a bacterium from ocean sediment able to degrade polycyclic aromatic hydrocarbons.</title>
        <authorList>
            <person name="Zhuang L."/>
            <person name="Liu Y."/>
            <person name="Wang L."/>
            <person name="Wang W."/>
            <person name="Shao Z."/>
        </authorList>
    </citation>
    <scope>NUCLEOTIDE SEQUENCE [LARGE SCALE GENOMIC DNA]</scope>
    <source>
        <strain evidence="4">s21-N3</strain>
    </source>
</reference>
<reference evidence="4" key="2">
    <citation type="submission" date="2015-04" db="EMBL/GenBank/DDBJ databases">
        <title>The complete genome sequence of Erythrobacter sp. s21-N3.</title>
        <authorList>
            <person name="Zhuang L."/>
            <person name="Liu Y."/>
            <person name="Shao Z."/>
        </authorList>
    </citation>
    <scope>NUCLEOTIDE SEQUENCE [LARGE SCALE GENOMIC DNA]</scope>
    <source>
        <strain evidence="4">s21-N3</strain>
    </source>
</reference>
<evidence type="ECO:0000313" key="3">
    <source>
        <dbReference type="EMBL" id="ANC50342.1"/>
    </source>
</evidence>
<dbReference type="PROSITE" id="PS50005">
    <property type="entry name" value="TPR"/>
    <property type="match status" value="2"/>
</dbReference>
<dbReference type="Gene3D" id="1.25.40.10">
    <property type="entry name" value="Tetratricopeptide repeat domain"/>
    <property type="match status" value="3"/>
</dbReference>
<name>A0A161I9T6_9SPHN</name>
<keyword evidence="1" id="KW-0808">Transferase</keyword>